<sequence length="62" mass="6809">MNDTGIGNTARWTVFGLLLAVNVISNITLKGTWLEIPISVLTGIGVVAVIVDYLVRGRRRER</sequence>
<feature type="transmembrane region" description="Helical" evidence="1">
    <location>
        <begin position="12"/>
        <end position="30"/>
    </location>
</feature>
<keyword evidence="1" id="KW-0812">Transmembrane</keyword>
<evidence type="ECO:0000313" key="2">
    <source>
        <dbReference type="EMBL" id="GAA2147611.1"/>
    </source>
</evidence>
<organism evidence="2 3">
    <name type="scientific">Actinomadura napierensis</name>
    <dbReference type="NCBI Taxonomy" id="267854"/>
    <lineage>
        <taxon>Bacteria</taxon>
        <taxon>Bacillati</taxon>
        <taxon>Actinomycetota</taxon>
        <taxon>Actinomycetes</taxon>
        <taxon>Streptosporangiales</taxon>
        <taxon>Thermomonosporaceae</taxon>
        <taxon>Actinomadura</taxon>
    </lineage>
</organism>
<keyword evidence="3" id="KW-1185">Reference proteome</keyword>
<accession>A0ABN2ZUW2</accession>
<dbReference type="Proteomes" id="UP001501020">
    <property type="component" value="Unassembled WGS sequence"/>
</dbReference>
<name>A0ABN2ZUW2_9ACTN</name>
<evidence type="ECO:0000313" key="3">
    <source>
        <dbReference type="Proteomes" id="UP001501020"/>
    </source>
</evidence>
<dbReference type="RefSeq" id="WP_344271589.1">
    <property type="nucleotide sequence ID" value="NZ_BAAAMR010000046.1"/>
</dbReference>
<evidence type="ECO:0008006" key="4">
    <source>
        <dbReference type="Google" id="ProtNLM"/>
    </source>
</evidence>
<protein>
    <recommendedName>
        <fullName evidence="4">DUF2631 domain-containing protein</fullName>
    </recommendedName>
</protein>
<comment type="caution">
    <text evidence="2">The sequence shown here is derived from an EMBL/GenBank/DDBJ whole genome shotgun (WGS) entry which is preliminary data.</text>
</comment>
<keyword evidence="1" id="KW-0472">Membrane</keyword>
<keyword evidence="1" id="KW-1133">Transmembrane helix</keyword>
<dbReference type="EMBL" id="BAAAMR010000046">
    <property type="protein sequence ID" value="GAA2147611.1"/>
    <property type="molecule type" value="Genomic_DNA"/>
</dbReference>
<reference evidence="2 3" key="1">
    <citation type="journal article" date="2019" name="Int. J. Syst. Evol. Microbiol.">
        <title>The Global Catalogue of Microorganisms (GCM) 10K type strain sequencing project: providing services to taxonomists for standard genome sequencing and annotation.</title>
        <authorList>
            <consortium name="The Broad Institute Genomics Platform"/>
            <consortium name="The Broad Institute Genome Sequencing Center for Infectious Disease"/>
            <person name="Wu L."/>
            <person name="Ma J."/>
        </authorList>
    </citation>
    <scope>NUCLEOTIDE SEQUENCE [LARGE SCALE GENOMIC DNA]</scope>
    <source>
        <strain evidence="2 3">JCM 13850</strain>
    </source>
</reference>
<evidence type="ECO:0000256" key="1">
    <source>
        <dbReference type="SAM" id="Phobius"/>
    </source>
</evidence>
<feature type="transmembrane region" description="Helical" evidence="1">
    <location>
        <begin position="36"/>
        <end position="55"/>
    </location>
</feature>
<gene>
    <name evidence="2" type="ORF">GCM10009727_49920</name>
</gene>
<proteinExistence type="predicted"/>